<dbReference type="InterPro" id="IPR051587">
    <property type="entry name" value="Adhesion_GPCR"/>
</dbReference>
<evidence type="ECO:0000256" key="6">
    <source>
        <dbReference type="ARBA" id="ARBA00023157"/>
    </source>
</evidence>
<feature type="region of interest" description="Disordered" evidence="8">
    <location>
        <begin position="671"/>
        <end position="715"/>
    </location>
</feature>
<gene>
    <name evidence="15" type="primary">LOC115037635</name>
</gene>
<comment type="subcellular location">
    <subcellularLocation>
        <location evidence="1">Membrane</location>
        <topology evidence="1">Multi-pass membrane protein</topology>
    </subcellularLocation>
</comment>
<dbReference type="InterPro" id="IPR046338">
    <property type="entry name" value="GAIN_dom_sf"/>
</dbReference>
<evidence type="ECO:0000256" key="3">
    <source>
        <dbReference type="ARBA" id="ARBA00022692"/>
    </source>
</evidence>
<dbReference type="CDD" id="cd00096">
    <property type="entry name" value="Ig"/>
    <property type="match status" value="1"/>
</dbReference>
<dbReference type="FunFam" id="1.20.1070.10:FF:000058">
    <property type="entry name" value="Adhesion G protein-coupled receptor F5"/>
    <property type="match status" value="1"/>
</dbReference>
<evidence type="ECO:0000259" key="12">
    <source>
        <dbReference type="PROSITE" id="PS50221"/>
    </source>
</evidence>
<dbReference type="PROSITE" id="PS50024">
    <property type="entry name" value="SEA"/>
    <property type="match status" value="1"/>
</dbReference>
<reference evidence="15" key="1">
    <citation type="submission" date="2021-04" db="EMBL/GenBank/DDBJ databases">
        <authorList>
            <consortium name="Wellcome Sanger Institute Data Sharing"/>
        </authorList>
    </citation>
    <scope>NUCLEOTIDE SEQUENCE [LARGE SCALE GENOMIC DNA]</scope>
</reference>
<feature type="domain" description="G-protein coupled receptors family 2 profile 2" evidence="13">
    <location>
        <begin position="1341"/>
        <end position="1607"/>
    </location>
</feature>
<evidence type="ECO:0000256" key="1">
    <source>
        <dbReference type="ARBA" id="ARBA00004141"/>
    </source>
</evidence>
<evidence type="ECO:0000313" key="16">
    <source>
        <dbReference type="Proteomes" id="UP000472264"/>
    </source>
</evidence>
<comment type="similarity">
    <text evidence="2">Belongs to the G-protein coupled receptor 2 family. Adhesion G-protein coupled receptor (ADGR) subfamily.</text>
</comment>
<dbReference type="GO" id="GO:0007166">
    <property type="term" value="P:cell surface receptor signaling pathway"/>
    <property type="evidence" value="ECO:0007669"/>
    <property type="project" value="InterPro"/>
</dbReference>
<keyword evidence="3 9" id="KW-0812">Transmembrane</keyword>
<dbReference type="GO" id="GO:0004930">
    <property type="term" value="F:G protein-coupled receptor activity"/>
    <property type="evidence" value="ECO:0007669"/>
    <property type="project" value="InterPro"/>
</dbReference>
<evidence type="ECO:0000256" key="7">
    <source>
        <dbReference type="ARBA" id="ARBA00023180"/>
    </source>
</evidence>
<name>A0A665V0H9_ECHNA</name>
<dbReference type="Proteomes" id="UP000472264">
    <property type="component" value="Chromosome 24"/>
</dbReference>
<proteinExistence type="inferred from homology"/>
<feature type="transmembrane region" description="Helical" evidence="9">
    <location>
        <begin position="1461"/>
        <end position="1487"/>
    </location>
</feature>
<evidence type="ECO:0000256" key="2">
    <source>
        <dbReference type="ARBA" id="ARBA00007343"/>
    </source>
</evidence>
<feature type="transmembrane region" description="Helical" evidence="9">
    <location>
        <begin position="1424"/>
        <end position="1449"/>
    </location>
</feature>
<keyword evidence="4 9" id="KW-1133">Transmembrane helix</keyword>
<sequence>MAISWNGLIICALLATLIILETEHFIEFSCLVSPEHATEEDFLPHTRQKRSADLTQFEYDVEVELNVTDVAAVDYLRSLFNNDSISFTLGPSVNASSINITTVCSLNGTTSQCRCEDQYVWSQTNCIKYGACDETVEVEINTTDVDQLRNSLNIIMFPVQISPQTNITEANVTTVCSPDGSSFQCRCEDAYLWPCDQCAKHGKCDGDANDTCSCIKAIPADGQYCQSIQLQTAPAVFKYLISAELNISDVALIHKLRLFLSNISYPISINNHTQISDVNISTVCYPSNSSFQCICEDQYRWSCDQCFTFGPCDSITNDTCGCISAVPPDGQYCQPVDQHTAAPAVFKYLISAELNISDVALIHKLRLFLSNISYPISINNHAQISDVNISTVCYPSNSSFQCICEDQYRWSCDQCFTFGPCDSITNDTCGCISAVPPDGQYCQPVDQHTATKSTTGVIANVSTSTPTATTNATVPTTTTTANTTTVTTPTATTAANTTTVITPTTTTAANTTTVTTPTTTTAANTTTVTTPTTTTAANTTTVITPTTTTAANTTTVTTPTTTTAANTTTVTTPTTTTAANTTTVITPTTTTAANTTTVITPTTTTAANTTTVTSPTTTTTEATTTVITPTTTTTANTTTVTTPTTTTTEATTTVITPTTTTTEATTTVTTPTTTTTEATTTVTTPTTTTTEATTTVTTPTTTTTEATTTVTTPTTTTTEATTVRFDVEITMELDRQFTSDLEDATSAAYRELESQILPLEDSYNGITGYSRTFVRGFRAGSVITDFVVQATQINPNELASANERLPAIIRPIARVIGSVSALYNNPTPMAIPQLTYTGGSITLTCRPPGNIDVEEISRSTWKFNGFEIRSVGRHEITTINQLSVLKINNVITNDHGLYSCTLRGTAVDYQQQGTVTRANIRQAPNLKLRSEINVQCVENKLQRIRCCVQSTFTVTWLRNGETLSSVPFTDEGQNCIRYDHNLGDCSEGELTFICRVNNLPNFRKTTTMKVFRDEIRCSDNVYGEGREGSQSTVDCPQGQEGSRTAVCQESGVWKLQQDSCIVTEIKELLIDSQDLVEAEVPQFAANLSQTVQESQEEIVESSATISAVVDIINIVAEVSTTVTEVVMQSVISTVDAIIGDDARESWIILNANETNNASSNLLGSLETLTDGLDGVFSIQSTRILLNRTIFNNSFSADLNSSVFIDIPEIQMKNVFITTITLSTLNNVMPTRDSSFDISLFNSSRNETVSDKAINAAVLLVKVNATIQNVTLKYDKLNDSLTEKPQCVFWNFALFNNLGAWDEEGCEFVSDINNTVTCRCDHLTSFSILMATDIPQSVRFALDVITYVGVGISIASLVICLIIEGYVWKAMTRNSTAFMRHVSIVNTALSLLIADICFIIAASVAKNSLENPGEDHQVPVAPCSTATFFMHFFYLALFFWMLVSGLLLLYRTVMVFSHMSKSAMLAIGFCLGYGGPLIIAVITVAVTAPQNGYIRRTDACWLNWTETMALLAMVIPALTIVFINILIILVVLYKMVRRGIGETAPADEKHTLVVITRCIIILTPLFGLTWSLGVGTMVSSTNAAIHIAFAFFNSLQGFFILVFGTLLDSKVGKKKVKLSHVYRAIVCILLC</sequence>
<dbReference type="PANTHER" id="PTHR45813:SF4">
    <property type="entry name" value="ADHESION G PROTEIN-COUPLED RECEPTOR F5"/>
    <property type="match status" value="1"/>
</dbReference>
<dbReference type="InterPro" id="IPR000082">
    <property type="entry name" value="SEA_dom"/>
</dbReference>
<dbReference type="PRINTS" id="PR00249">
    <property type="entry name" value="GPCRSECRETIN"/>
</dbReference>
<feature type="transmembrane region" description="Helical" evidence="9">
    <location>
        <begin position="1343"/>
        <end position="1362"/>
    </location>
</feature>
<dbReference type="InterPro" id="IPR013783">
    <property type="entry name" value="Ig-like_fold"/>
</dbReference>
<dbReference type="Gene3D" id="1.20.1070.10">
    <property type="entry name" value="Rhodopsin 7-helix transmembrane proteins"/>
    <property type="match status" value="1"/>
</dbReference>
<dbReference type="GO" id="GO:0007189">
    <property type="term" value="P:adenylate cyclase-activating G protein-coupled receptor signaling pathway"/>
    <property type="evidence" value="ECO:0007669"/>
    <property type="project" value="TreeGrafter"/>
</dbReference>
<dbReference type="PROSITE" id="PS50221">
    <property type="entry name" value="GAIN_B"/>
    <property type="match status" value="1"/>
</dbReference>
<feature type="domain" description="Ig-like" evidence="14">
    <location>
        <begin position="826"/>
        <end position="916"/>
    </location>
</feature>
<dbReference type="InterPro" id="IPR057400">
    <property type="entry name" value="ADGRF3/5_N"/>
</dbReference>
<evidence type="ECO:0000259" key="13">
    <source>
        <dbReference type="PROSITE" id="PS50261"/>
    </source>
</evidence>
<dbReference type="Pfam" id="PF01825">
    <property type="entry name" value="GPS"/>
    <property type="match status" value="1"/>
</dbReference>
<evidence type="ECO:0000256" key="4">
    <source>
        <dbReference type="ARBA" id="ARBA00022989"/>
    </source>
</evidence>
<keyword evidence="7" id="KW-0325">Glycoprotein</keyword>
<keyword evidence="6" id="KW-1015">Disulfide bond</keyword>
<keyword evidence="16" id="KW-1185">Reference proteome</keyword>
<dbReference type="PROSITE" id="PS50261">
    <property type="entry name" value="G_PROTEIN_RECEP_F2_4"/>
    <property type="match status" value="1"/>
</dbReference>
<feature type="transmembrane region" description="Helical" evidence="9">
    <location>
        <begin position="1383"/>
        <end position="1404"/>
    </location>
</feature>
<dbReference type="PANTHER" id="PTHR45813">
    <property type="entry name" value="IG-LIKE DOMAIN-CONTAINING PROTEIN"/>
    <property type="match status" value="1"/>
</dbReference>
<dbReference type="PROSITE" id="PS50835">
    <property type="entry name" value="IG_LIKE"/>
    <property type="match status" value="1"/>
</dbReference>
<dbReference type="InterPro" id="IPR003599">
    <property type="entry name" value="Ig_sub"/>
</dbReference>
<evidence type="ECO:0000256" key="10">
    <source>
        <dbReference type="SAM" id="SignalP"/>
    </source>
</evidence>
<dbReference type="GO" id="GO:0016020">
    <property type="term" value="C:membrane"/>
    <property type="evidence" value="ECO:0007669"/>
    <property type="project" value="UniProtKB-SubCell"/>
</dbReference>
<dbReference type="InterPro" id="IPR017981">
    <property type="entry name" value="GPCR_2-like_7TM"/>
</dbReference>
<reference evidence="15" key="2">
    <citation type="submission" date="2025-08" db="UniProtKB">
        <authorList>
            <consortium name="Ensembl"/>
        </authorList>
    </citation>
    <scope>IDENTIFICATION</scope>
</reference>
<evidence type="ECO:0000256" key="8">
    <source>
        <dbReference type="SAM" id="MobiDB-lite"/>
    </source>
</evidence>
<dbReference type="InterPro" id="IPR000832">
    <property type="entry name" value="GPCR_2_secretin-like"/>
</dbReference>
<dbReference type="InParanoid" id="A0A665V0H9"/>
<feature type="transmembrane region" description="Helical" evidence="9">
    <location>
        <begin position="1507"/>
        <end position="1532"/>
    </location>
</feature>
<accession>A0A665V0H9</accession>
<dbReference type="Gene3D" id="2.60.220.50">
    <property type="match status" value="1"/>
</dbReference>
<dbReference type="Ensembl" id="ENSENLT00000026161.1">
    <property type="protein sequence ID" value="ENSENLP00000025358.1"/>
    <property type="gene ID" value="ENSENLG00000011427.1"/>
</dbReference>
<evidence type="ECO:0000256" key="5">
    <source>
        <dbReference type="ARBA" id="ARBA00023136"/>
    </source>
</evidence>
<protein>
    <submittedName>
        <fullName evidence="15">Uncharacterized protein</fullName>
    </submittedName>
</protein>
<dbReference type="InterPro" id="IPR007110">
    <property type="entry name" value="Ig-like_dom"/>
</dbReference>
<dbReference type="SUPFAM" id="SSF48726">
    <property type="entry name" value="Immunoglobulin"/>
    <property type="match status" value="1"/>
</dbReference>
<dbReference type="InterPro" id="IPR000203">
    <property type="entry name" value="GPS"/>
</dbReference>
<dbReference type="InterPro" id="IPR036179">
    <property type="entry name" value="Ig-like_dom_sf"/>
</dbReference>
<evidence type="ECO:0000259" key="11">
    <source>
        <dbReference type="PROSITE" id="PS50024"/>
    </source>
</evidence>
<feature type="transmembrane region" description="Helical" evidence="9">
    <location>
        <begin position="1583"/>
        <end position="1606"/>
    </location>
</feature>
<evidence type="ECO:0000256" key="9">
    <source>
        <dbReference type="SAM" id="Phobius"/>
    </source>
</evidence>
<reference evidence="15" key="3">
    <citation type="submission" date="2025-09" db="UniProtKB">
        <authorList>
            <consortium name="Ensembl"/>
        </authorList>
    </citation>
    <scope>IDENTIFICATION</scope>
</reference>
<dbReference type="Pfam" id="PF25387">
    <property type="entry name" value="ADGRF3_N"/>
    <property type="match status" value="3"/>
</dbReference>
<evidence type="ECO:0000313" key="15">
    <source>
        <dbReference type="Ensembl" id="ENSENLP00000025358.1"/>
    </source>
</evidence>
<feature type="transmembrane region" description="Helical" evidence="9">
    <location>
        <begin position="1553"/>
        <end position="1571"/>
    </location>
</feature>
<dbReference type="OMA" id="VVYEYII"/>
<dbReference type="CDD" id="cd15932">
    <property type="entry name" value="7tmB2_GPR116-like_Adhesion_VI"/>
    <property type="match status" value="1"/>
</dbReference>
<keyword evidence="5 9" id="KW-0472">Membrane</keyword>
<feature type="domain" description="SEA" evidence="11">
    <location>
        <begin position="719"/>
        <end position="828"/>
    </location>
</feature>
<dbReference type="SMART" id="SM00409">
    <property type="entry name" value="IG"/>
    <property type="match status" value="1"/>
</dbReference>
<keyword evidence="10" id="KW-0732">Signal</keyword>
<dbReference type="Pfam" id="PF00002">
    <property type="entry name" value="7tm_2"/>
    <property type="match status" value="1"/>
</dbReference>
<dbReference type="SMART" id="SM00303">
    <property type="entry name" value="GPS"/>
    <property type="match status" value="1"/>
</dbReference>
<dbReference type="InterPro" id="IPR057244">
    <property type="entry name" value="GAIN_B"/>
</dbReference>
<evidence type="ECO:0000259" key="14">
    <source>
        <dbReference type="PROSITE" id="PS50835"/>
    </source>
</evidence>
<feature type="domain" description="GAIN-B" evidence="12">
    <location>
        <begin position="1174"/>
        <end position="1335"/>
    </location>
</feature>
<organism evidence="15 16">
    <name type="scientific">Echeneis naucrates</name>
    <name type="common">Live sharksucker</name>
    <dbReference type="NCBI Taxonomy" id="173247"/>
    <lineage>
        <taxon>Eukaryota</taxon>
        <taxon>Metazoa</taxon>
        <taxon>Chordata</taxon>
        <taxon>Craniata</taxon>
        <taxon>Vertebrata</taxon>
        <taxon>Euteleostomi</taxon>
        <taxon>Actinopterygii</taxon>
        <taxon>Neopterygii</taxon>
        <taxon>Teleostei</taxon>
        <taxon>Neoteleostei</taxon>
        <taxon>Acanthomorphata</taxon>
        <taxon>Carangaria</taxon>
        <taxon>Carangiformes</taxon>
        <taxon>Echeneidae</taxon>
        <taxon>Echeneis</taxon>
    </lineage>
</organism>
<feature type="chain" id="PRO_5025623744" evidence="10">
    <location>
        <begin position="23"/>
        <end position="1630"/>
    </location>
</feature>
<feature type="signal peptide" evidence="10">
    <location>
        <begin position="1"/>
        <end position="22"/>
    </location>
</feature>
<dbReference type="Gene3D" id="2.60.40.10">
    <property type="entry name" value="Immunoglobulins"/>
    <property type="match status" value="1"/>
</dbReference>